<evidence type="ECO:0000313" key="5">
    <source>
        <dbReference type="EMBL" id="CAH2096420.1"/>
    </source>
</evidence>
<dbReference type="PROSITE" id="PS00233">
    <property type="entry name" value="CHIT_BIND_RR_1"/>
    <property type="match status" value="1"/>
</dbReference>
<keyword evidence="1 3" id="KW-0193">Cuticle</keyword>
<dbReference type="PROSITE" id="PS51155">
    <property type="entry name" value="CHIT_BIND_RR_2"/>
    <property type="match status" value="1"/>
</dbReference>
<name>A0AAU9UF98_EUPED</name>
<sequence>MKFLVVLAIAVACAAADVVKSDEYLAPIVKSNFENNPEGHFQFDFETGNGIYTHSDGIVKNVNTDNPALEIKGSVKYTAPDGTPVNFEYVANEEGYHAVGSHIPVAPPVPEYILRSLKYIADHPPPVERVVKKVVV</sequence>
<dbReference type="GO" id="GO:0008010">
    <property type="term" value="F:structural constituent of chitin-based larval cuticle"/>
    <property type="evidence" value="ECO:0007669"/>
    <property type="project" value="TreeGrafter"/>
</dbReference>
<dbReference type="PANTHER" id="PTHR10380">
    <property type="entry name" value="CUTICLE PROTEIN"/>
    <property type="match status" value="1"/>
</dbReference>
<gene>
    <name evidence="5" type="ORF">EEDITHA_LOCUS11763</name>
</gene>
<dbReference type="GO" id="GO:0062129">
    <property type="term" value="C:chitin-based extracellular matrix"/>
    <property type="evidence" value="ECO:0007669"/>
    <property type="project" value="TreeGrafter"/>
</dbReference>
<reference evidence="5" key="1">
    <citation type="submission" date="2022-03" db="EMBL/GenBank/DDBJ databases">
        <authorList>
            <person name="Tunstrom K."/>
        </authorList>
    </citation>
    <scope>NUCLEOTIDE SEQUENCE</scope>
</reference>
<evidence type="ECO:0000256" key="4">
    <source>
        <dbReference type="SAM" id="SignalP"/>
    </source>
</evidence>
<dbReference type="EMBL" id="CAKOGL010000016">
    <property type="protein sequence ID" value="CAH2096420.1"/>
    <property type="molecule type" value="Genomic_DNA"/>
</dbReference>
<dbReference type="InterPro" id="IPR050468">
    <property type="entry name" value="Cuticle_Struct_Prot"/>
</dbReference>
<proteinExistence type="predicted"/>
<dbReference type="AlphaFoldDB" id="A0AAU9UF98"/>
<evidence type="ECO:0000313" key="6">
    <source>
        <dbReference type="Proteomes" id="UP001153954"/>
    </source>
</evidence>
<dbReference type="PRINTS" id="PR00947">
    <property type="entry name" value="CUTICLE"/>
</dbReference>
<dbReference type="Proteomes" id="UP001153954">
    <property type="component" value="Unassembled WGS sequence"/>
</dbReference>
<feature type="signal peptide" evidence="4">
    <location>
        <begin position="1"/>
        <end position="16"/>
    </location>
</feature>
<dbReference type="InterPro" id="IPR031311">
    <property type="entry name" value="CHIT_BIND_RR_consensus"/>
</dbReference>
<accession>A0AAU9UF98</accession>
<evidence type="ECO:0000256" key="1">
    <source>
        <dbReference type="ARBA" id="ARBA00022460"/>
    </source>
</evidence>
<dbReference type="PANTHER" id="PTHR10380:SF238">
    <property type="entry name" value="CUTICULAR PROTEIN 65EA-RELATED"/>
    <property type="match status" value="1"/>
</dbReference>
<feature type="chain" id="PRO_5044009688" evidence="4">
    <location>
        <begin position="17"/>
        <end position="136"/>
    </location>
</feature>
<keyword evidence="6" id="KW-1185">Reference proteome</keyword>
<organism evidence="5 6">
    <name type="scientific">Euphydryas editha</name>
    <name type="common">Edith's checkerspot</name>
    <dbReference type="NCBI Taxonomy" id="104508"/>
    <lineage>
        <taxon>Eukaryota</taxon>
        <taxon>Metazoa</taxon>
        <taxon>Ecdysozoa</taxon>
        <taxon>Arthropoda</taxon>
        <taxon>Hexapoda</taxon>
        <taxon>Insecta</taxon>
        <taxon>Pterygota</taxon>
        <taxon>Neoptera</taxon>
        <taxon>Endopterygota</taxon>
        <taxon>Lepidoptera</taxon>
        <taxon>Glossata</taxon>
        <taxon>Ditrysia</taxon>
        <taxon>Papilionoidea</taxon>
        <taxon>Nymphalidae</taxon>
        <taxon>Nymphalinae</taxon>
        <taxon>Euphydryas</taxon>
    </lineage>
</organism>
<dbReference type="InterPro" id="IPR000618">
    <property type="entry name" value="Insect_cuticle"/>
</dbReference>
<evidence type="ECO:0000256" key="3">
    <source>
        <dbReference type="PROSITE-ProRule" id="PRU00497"/>
    </source>
</evidence>
<keyword evidence="2 4" id="KW-0732">Signal</keyword>
<dbReference type="Pfam" id="PF00379">
    <property type="entry name" value="Chitin_bind_4"/>
    <property type="match status" value="1"/>
</dbReference>
<evidence type="ECO:0000256" key="2">
    <source>
        <dbReference type="ARBA" id="ARBA00022729"/>
    </source>
</evidence>
<protein>
    <submittedName>
        <fullName evidence="5">Uncharacterized protein</fullName>
    </submittedName>
</protein>
<comment type="caution">
    <text evidence="5">The sequence shown here is derived from an EMBL/GenBank/DDBJ whole genome shotgun (WGS) entry which is preliminary data.</text>
</comment>